<protein>
    <recommendedName>
        <fullName evidence="3">Septum formation inhibitor Maf</fullName>
    </recommendedName>
</protein>
<keyword evidence="2" id="KW-1185">Reference proteome</keyword>
<name>A0A5M6DBB0_9BACT</name>
<proteinExistence type="predicted"/>
<accession>A0A5M6DBB0</accession>
<sequence length="292" mass="34286">MKQQVGSFISWSSLYWFCVTCLGISSCVGRLEPNNLSEAQQAYFNPDWAQNKFWDDGLAEVAIYQAERVVYKQPRAFEYTLITVKEDFNQAHNVKTDDYNRSDLFPVLKVNQFCRIPTENYPYHYLTSLFFRRENPVTVHKITSSSQEWCGNTFKAITNTGNNFSYNFNSYWDEQGTGQAELPQDILFEDQLPYTLRSLRFKEGLTGMVSIAELLQTNKANKPTVYQASFFIISDNTGANDNLWRVKVKLAPDKENIYWFRKEYPNILVKQQTWDGRTLQLKEVKRYAYWQK</sequence>
<dbReference type="PROSITE" id="PS51257">
    <property type="entry name" value="PROKAR_LIPOPROTEIN"/>
    <property type="match status" value="1"/>
</dbReference>
<evidence type="ECO:0008006" key="3">
    <source>
        <dbReference type="Google" id="ProtNLM"/>
    </source>
</evidence>
<organism evidence="1 2">
    <name type="scientific">Adhaeribacter rhizoryzae</name>
    <dbReference type="NCBI Taxonomy" id="2607907"/>
    <lineage>
        <taxon>Bacteria</taxon>
        <taxon>Pseudomonadati</taxon>
        <taxon>Bacteroidota</taxon>
        <taxon>Cytophagia</taxon>
        <taxon>Cytophagales</taxon>
        <taxon>Hymenobacteraceae</taxon>
        <taxon>Adhaeribacter</taxon>
    </lineage>
</organism>
<gene>
    <name evidence="1" type="ORF">F0145_14270</name>
</gene>
<reference evidence="1 2" key="1">
    <citation type="submission" date="2019-09" db="EMBL/GenBank/DDBJ databases">
        <title>Genome sequence and assembly of Adhaeribacter sp.</title>
        <authorList>
            <person name="Chhetri G."/>
        </authorList>
    </citation>
    <scope>NUCLEOTIDE SEQUENCE [LARGE SCALE GENOMIC DNA]</scope>
    <source>
        <strain evidence="1 2">DK36</strain>
    </source>
</reference>
<evidence type="ECO:0000313" key="1">
    <source>
        <dbReference type="EMBL" id="KAA5544844.1"/>
    </source>
</evidence>
<comment type="caution">
    <text evidence="1">The sequence shown here is derived from an EMBL/GenBank/DDBJ whole genome shotgun (WGS) entry which is preliminary data.</text>
</comment>
<dbReference type="AlphaFoldDB" id="A0A5M6DBB0"/>
<dbReference type="Proteomes" id="UP000323426">
    <property type="component" value="Unassembled WGS sequence"/>
</dbReference>
<dbReference type="RefSeq" id="WP_150089093.1">
    <property type="nucleotide sequence ID" value="NZ_VWSF01000010.1"/>
</dbReference>
<dbReference type="EMBL" id="VWSF01000010">
    <property type="protein sequence ID" value="KAA5544844.1"/>
    <property type="molecule type" value="Genomic_DNA"/>
</dbReference>
<evidence type="ECO:0000313" key="2">
    <source>
        <dbReference type="Proteomes" id="UP000323426"/>
    </source>
</evidence>